<dbReference type="REBASE" id="20540">
    <property type="entry name" value="M.SeqZH70ORF9640P"/>
</dbReference>
<dbReference type="Pfam" id="PF07669">
    <property type="entry name" value="Eco57I"/>
    <property type="match status" value="1"/>
</dbReference>
<feature type="domain" description="Type II methyltransferase M.Eco57I C-terminal" evidence="8">
    <location>
        <begin position="252"/>
        <end position="503"/>
    </location>
</feature>
<dbReference type="PANTHER" id="PTHR33841">
    <property type="entry name" value="DNA METHYLTRANSFERASE YEEA-RELATED"/>
    <property type="match status" value="1"/>
</dbReference>
<evidence type="ECO:0000256" key="1">
    <source>
        <dbReference type="ARBA" id="ARBA00006594"/>
    </source>
</evidence>
<evidence type="ECO:0000256" key="2">
    <source>
        <dbReference type="ARBA" id="ARBA00011900"/>
    </source>
</evidence>
<keyword evidence="3 9" id="KW-0489">Methyltransferase</keyword>
<feature type="domain" description="Type II methyltransferase M.TaqI-like" evidence="7">
    <location>
        <begin position="76"/>
        <end position="199"/>
    </location>
</feature>
<dbReference type="PANTHER" id="PTHR33841:SF5">
    <property type="entry name" value="DNA METHYLASE (MODIFICATION METHYLASE) (METHYLTRANSFERASE)-RELATED"/>
    <property type="match status" value="1"/>
</dbReference>
<evidence type="ECO:0000256" key="5">
    <source>
        <dbReference type="ARBA" id="ARBA00022691"/>
    </source>
</evidence>
<dbReference type="Pfam" id="PF22837">
    <property type="entry name" value="M_Eco57I_C"/>
    <property type="match status" value="1"/>
</dbReference>
<organism evidence="10">
    <name type="scientific">Streptococcus equi subsp. zooepidemicus (strain H70)</name>
    <dbReference type="NCBI Taxonomy" id="553483"/>
    <lineage>
        <taxon>Bacteria</taxon>
        <taxon>Bacillati</taxon>
        <taxon>Bacillota</taxon>
        <taxon>Bacilli</taxon>
        <taxon>Lactobacillales</taxon>
        <taxon>Streptococcaceae</taxon>
        <taxon>Streptococcus</taxon>
    </lineage>
</organism>
<evidence type="ECO:0000256" key="6">
    <source>
        <dbReference type="ARBA" id="ARBA00047942"/>
    </source>
</evidence>
<keyword evidence="4" id="KW-0808">Transferase</keyword>
<dbReference type="GO" id="GO:0008170">
    <property type="term" value="F:N-methyltransferase activity"/>
    <property type="evidence" value="ECO:0007669"/>
    <property type="project" value="InterPro"/>
</dbReference>
<proteinExistence type="inferred from homology"/>
<dbReference type="HOGENOM" id="CLU_020255_1_0_9"/>
<dbReference type="eggNOG" id="COG0827">
    <property type="taxonomic scope" value="Bacteria"/>
</dbReference>
<gene>
    <name evidence="9" type="ordered locus">SZO_09640</name>
</gene>
<evidence type="ECO:0000313" key="9">
    <source>
        <dbReference type="EMBL" id="CAW99254.1"/>
    </source>
</evidence>
<dbReference type="InterPro" id="IPR050953">
    <property type="entry name" value="N4_N6_ade-DNA_methylase"/>
</dbReference>
<dbReference type="GO" id="GO:0003677">
    <property type="term" value="F:DNA binding"/>
    <property type="evidence" value="ECO:0007669"/>
    <property type="project" value="InterPro"/>
</dbReference>
<protein>
    <recommendedName>
        <fullName evidence="2">site-specific DNA-methyltransferase (adenine-specific)</fullName>
        <ecNumber evidence="2">2.1.1.72</ecNumber>
    </recommendedName>
</protein>
<comment type="similarity">
    <text evidence="1">Belongs to the N(4)/N(6)-methyltransferase family.</text>
</comment>
<reference evidence="9 10" key="1">
    <citation type="journal article" date="2009" name="PLoS Pathog.">
        <title>Genomic evidence for the evolution of Streptococcus equi: host restriction, increased virulence, and genetic exchange with human pathogens.</title>
        <authorList>
            <person name="Holden M.T.G."/>
            <person name="Heather Z."/>
            <person name="Paillot R."/>
            <person name="Steward K.F."/>
            <person name="Webb K."/>
            <person name="Ainslie F."/>
            <person name="Jourdan T."/>
            <person name="Bason N.C."/>
            <person name="Holroyd N.E."/>
            <person name="Mungall K."/>
            <person name="Quail M.A."/>
            <person name="Sanders M."/>
            <person name="Simmonds M."/>
            <person name="Willey D."/>
            <person name="Brooks K."/>
            <person name="Aanensen D.M."/>
            <person name="Spratt B.G."/>
            <person name="Jolley K.A."/>
            <person name="Maiden M.C.J."/>
            <person name="Kehoe M."/>
            <person name="Chanter N."/>
            <person name="Bentley S.D."/>
            <person name="Robinson C."/>
            <person name="Maskell D.J."/>
            <person name="Parkhill J."/>
            <person name="Waller A.S."/>
        </authorList>
    </citation>
    <scope>NUCLEOTIDE SEQUENCE [LARGE SCALE GENOMIC DNA]</scope>
    <source>
        <strain evidence="9 10">H70</strain>
    </source>
</reference>
<dbReference type="AlphaFoldDB" id="C0MFD7"/>
<evidence type="ECO:0000259" key="8">
    <source>
        <dbReference type="Pfam" id="PF22837"/>
    </source>
</evidence>
<dbReference type="InterPro" id="IPR011639">
    <property type="entry name" value="MethylTrfase_TaqI-like_dom"/>
</dbReference>
<evidence type="ECO:0000313" key="10">
    <source>
        <dbReference type="Proteomes" id="UP000001368"/>
    </source>
</evidence>
<keyword evidence="5" id="KW-0949">S-adenosyl-L-methionine</keyword>
<dbReference type="InterPro" id="IPR029063">
    <property type="entry name" value="SAM-dependent_MTases_sf"/>
</dbReference>
<dbReference type="InterPro" id="IPR054520">
    <property type="entry name" value="M_Eco57I_C"/>
</dbReference>
<dbReference type="GO" id="GO:0009307">
    <property type="term" value="P:DNA restriction-modification system"/>
    <property type="evidence" value="ECO:0007669"/>
    <property type="project" value="UniProtKB-KW"/>
</dbReference>
<dbReference type="SUPFAM" id="SSF53335">
    <property type="entry name" value="S-adenosyl-L-methionine-dependent methyltransferases"/>
    <property type="match status" value="1"/>
</dbReference>
<dbReference type="InterPro" id="IPR002052">
    <property type="entry name" value="DNA_methylase_N6_adenine_CS"/>
</dbReference>
<dbReference type="GO" id="GO:0009007">
    <property type="term" value="F:site-specific DNA-methyltransferase (adenine-specific) activity"/>
    <property type="evidence" value="ECO:0007669"/>
    <property type="project" value="UniProtKB-EC"/>
</dbReference>
<name>C0MFD7_STRS7</name>
<dbReference type="Gene3D" id="3.40.50.150">
    <property type="entry name" value="Vaccinia Virus protein VP39"/>
    <property type="match status" value="1"/>
</dbReference>
<dbReference type="GO" id="GO:0032259">
    <property type="term" value="P:methylation"/>
    <property type="evidence" value="ECO:0007669"/>
    <property type="project" value="UniProtKB-KW"/>
</dbReference>
<evidence type="ECO:0000259" key="7">
    <source>
        <dbReference type="Pfam" id="PF07669"/>
    </source>
</evidence>
<dbReference type="KEGG" id="seq:SZO_09640"/>
<accession>C0MFD7</accession>
<dbReference type="Proteomes" id="UP000001368">
    <property type="component" value="Chromosome"/>
</dbReference>
<sequence length="540" mass="62301">MIETQDSKKNRGGYYTPQKLTDFIAKWAISTPSDKVLEPSAGDGRFVDSAYKVFQNFDVAFNTDQILAIEYNESEALKIDNNKAKVINSDFFKFFQEKLQNKETFNVILGNPPFIRYQSIDKEISAKAFDSMIYYGFNPNKMTNLWAPFLLLSAELLTADGRLGMIIPAELLQVDYAAEIRAYLLQKFSELTLISFNDNLFEGAQQEIVVLLGKIKSKNTGFRFIELNSLSDLETLELNNEATFVKDIEISKEKWLKYFLTPNEINNFKSAISNSKLKLFDDIAEVNVGVVTGQNNFFVVNKEIIDTFDLENDSLIDIVSRAEQINGIELNNSRLKELYNENKKVKLFMPKKVLSNNERKYIDFGESKEYHSGYKTRIRKEWYRVPVSWAPEAFFLRQVHEYPKIVINKTNATNTDTLHKVRARKNYEIGNIALSFLNSLTLLQCELTGRSYGGGVLTFEPGEVRSLKVPYYQFDAVERSMLMKLLSNGEIQQAVDIVDEIVLKNKCNFSKQEILKFKSGWLRLKKRRLNRKKKVYNLSI</sequence>
<comment type="catalytic activity">
    <reaction evidence="6">
        <text>a 2'-deoxyadenosine in DNA + S-adenosyl-L-methionine = an N(6)-methyl-2'-deoxyadenosine in DNA + S-adenosyl-L-homocysteine + H(+)</text>
        <dbReference type="Rhea" id="RHEA:15197"/>
        <dbReference type="Rhea" id="RHEA-COMP:12418"/>
        <dbReference type="Rhea" id="RHEA-COMP:12419"/>
        <dbReference type="ChEBI" id="CHEBI:15378"/>
        <dbReference type="ChEBI" id="CHEBI:57856"/>
        <dbReference type="ChEBI" id="CHEBI:59789"/>
        <dbReference type="ChEBI" id="CHEBI:90615"/>
        <dbReference type="ChEBI" id="CHEBI:90616"/>
        <dbReference type="EC" id="2.1.1.72"/>
    </reaction>
</comment>
<dbReference type="PRINTS" id="PR00507">
    <property type="entry name" value="N12N6MTFRASE"/>
</dbReference>
<dbReference type="EMBL" id="FM204884">
    <property type="protein sequence ID" value="CAW99254.1"/>
    <property type="molecule type" value="Genomic_DNA"/>
</dbReference>
<dbReference type="EC" id="2.1.1.72" evidence="2"/>
<evidence type="ECO:0000256" key="4">
    <source>
        <dbReference type="ARBA" id="ARBA00022679"/>
    </source>
</evidence>
<evidence type="ECO:0000256" key="3">
    <source>
        <dbReference type="ARBA" id="ARBA00022603"/>
    </source>
</evidence>
<dbReference type="PROSITE" id="PS00092">
    <property type="entry name" value="N6_MTASE"/>
    <property type="match status" value="1"/>
</dbReference>